<keyword evidence="3" id="KW-1185">Reference proteome</keyword>
<proteinExistence type="predicted"/>
<organism evidence="2 3">
    <name type="scientific">Lysobacter korlensis</name>
    <dbReference type="NCBI Taxonomy" id="553636"/>
    <lineage>
        <taxon>Bacteria</taxon>
        <taxon>Pseudomonadati</taxon>
        <taxon>Pseudomonadota</taxon>
        <taxon>Gammaproteobacteria</taxon>
        <taxon>Lysobacterales</taxon>
        <taxon>Lysobacteraceae</taxon>
        <taxon>Lysobacter</taxon>
    </lineage>
</organism>
<protein>
    <submittedName>
        <fullName evidence="2">CU044_2847 family protein</fullName>
    </submittedName>
</protein>
<gene>
    <name evidence="2" type="ORF">ACFFGH_26645</name>
</gene>
<evidence type="ECO:0000313" key="3">
    <source>
        <dbReference type="Proteomes" id="UP001589896"/>
    </source>
</evidence>
<comment type="caution">
    <text evidence="2">The sequence shown here is derived from an EMBL/GenBank/DDBJ whole genome shotgun (WGS) entry which is preliminary data.</text>
</comment>
<dbReference type="NCBIfam" id="NF041216">
    <property type="entry name" value="CU044_2847_fam"/>
    <property type="match status" value="1"/>
</dbReference>
<dbReference type="RefSeq" id="WP_386674039.1">
    <property type="nucleotide sequence ID" value="NZ_JBHLTG010000008.1"/>
</dbReference>
<feature type="domain" description="Trypsin-co-occurring" evidence="1">
    <location>
        <begin position="15"/>
        <end position="104"/>
    </location>
</feature>
<reference evidence="2 3" key="1">
    <citation type="submission" date="2024-09" db="EMBL/GenBank/DDBJ databases">
        <authorList>
            <person name="Sun Q."/>
            <person name="Mori K."/>
        </authorList>
    </citation>
    <scope>NUCLEOTIDE SEQUENCE [LARGE SCALE GENOMIC DNA]</scope>
    <source>
        <strain evidence="2 3">KCTC 23076</strain>
    </source>
</reference>
<evidence type="ECO:0000259" key="1">
    <source>
        <dbReference type="Pfam" id="PF19493"/>
    </source>
</evidence>
<sequence length="113" mass="11646">MAGERVLAIDLGTDADGTSVRLAVVAEQVGQTLVSDEDVVARLGALTAPIERVSREVLNALKRAAPTKATVELSFGIAIESSGLVAMIGKGKGEGSITVTLEWDGREKPETGG</sequence>
<dbReference type="Pfam" id="PF19493">
    <property type="entry name" value="Trypco1"/>
    <property type="match status" value="1"/>
</dbReference>
<dbReference type="InterPro" id="IPR045794">
    <property type="entry name" value="Trypco1"/>
</dbReference>
<accession>A0ABV6RWS0</accession>
<evidence type="ECO:0000313" key="2">
    <source>
        <dbReference type="EMBL" id="MFC0681425.1"/>
    </source>
</evidence>
<dbReference type="Proteomes" id="UP001589896">
    <property type="component" value="Unassembled WGS sequence"/>
</dbReference>
<dbReference type="EMBL" id="JBHLTG010000008">
    <property type="protein sequence ID" value="MFC0681425.1"/>
    <property type="molecule type" value="Genomic_DNA"/>
</dbReference>
<name>A0ABV6RWS0_9GAMM</name>